<protein>
    <submittedName>
        <fullName evidence="1">TAF RNA polymerase I subunit A</fullName>
    </submittedName>
</protein>
<sequence>MVMTLVDSAVGKLPDPLWIKEHHAVTFEDAAAKEPKSRKRGLSVMRDEDHIQIPEKLHKSTVLSLTKPSYLLGLGSKNLRLENRNRLCYLLHKLVRQRNWVNASGVLSMLLKGTTKEKRPTVNRLKYLVSMELFDHLESDCINSIRIKNVYDIWMKRIGSIKESPEDKFVVHLEFVIFCLTRGDVKEAHQAAMSLMQEREFRGHPMSNMVTALTFCERWHSSIPTEMKWKDSDQIYSPMHCDFSGAKLSHHGGNSGSFDTVCSHEDETHLRNDSDTSVMIGKRVFMEIGNDLSKEGPIEDHVYLAAENIQPLSSVENEVSSLNDVGPVNFASLIDALDGLDSWLLPIKLPKSYEDYDNFLKKHGKLLNDDYKNAMKYLRLALYSTPPVLSALLPFIQLLLVGGHVDEALKELDRFCHNSQTDIPFRLRASLLECFDRNNHGMLTNCFEDILKKDPTCPDSLAKLMHMHQNGYYSTESLVEMIALHLDATYADSNTWREFALCFLKLSQSEEDRMSVCLDGNEGVKKQQFSVCYKKIPNILTEGNSGKNWMLRCRWWLNRHFSKKKLASDIAAGDIQMLTCKAACASHMYGQEFNYVVQAYTNLDKEKDRDLCLFLKMHMQNSIRLYSDHLRKT</sequence>
<reference evidence="1 2" key="1">
    <citation type="journal article" date="2023" name="Science">
        <title>Complex scaffold remodeling in plant triterpene biosynthesis.</title>
        <authorList>
            <person name="De La Pena R."/>
            <person name="Hodgson H."/>
            <person name="Liu J.C."/>
            <person name="Stephenson M.J."/>
            <person name="Martin A.C."/>
            <person name="Owen C."/>
            <person name="Harkess A."/>
            <person name="Leebens-Mack J."/>
            <person name="Jimenez L.E."/>
            <person name="Osbourn A."/>
            <person name="Sattely E.S."/>
        </authorList>
    </citation>
    <scope>NUCLEOTIDE SEQUENCE [LARGE SCALE GENOMIC DNA]</scope>
    <source>
        <strain evidence="2">cv. JPN11</strain>
        <tissue evidence="1">Leaf</tissue>
    </source>
</reference>
<gene>
    <name evidence="1" type="ORF">OWV82_022703</name>
</gene>
<organism evidence="1 2">
    <name type="scientific">Melia azedarach</name>
    <name type="common">Chinaberry tree</name>
    <dbReference type="NCBI Taxonomy" id="155640"/>
    <lineage>
        <taxon>Eukaryota</taxon>
        <taxon>Viridiplantae</taxon>
        <taxon>Streptophyta</taxon>
        <taxon>Embryophyta</taxon>
        <taxon>Tracheophyta</taxon>
        <taxon>Spermatophyta</taxon>
        <taxon>Magnoliopsida</taxon>
        <taxon>eudicotyledons</taxon>
        <taxon>Gunneridae</taxon>
        <taxon>Pentapetalae</taxon>
        <taxon>rosids</taxon>
        <taxon>malvids</taxon>
        <taxon>Sapindales</taxon>
        <taxon>Meliaceae</taxon>
        <taxon>Melia</taxon>
    </lineage>
</organism>
<proteinExistence type="predicted"/>
<evidence type="ECO:0000313" key="2">
    <source>
        <dbReference type="Proteomes" id="UP001164539"/>
    </source>
</evidence>
<name>A0ACC1WUR3_MELAZ</name>
<dbReference type="Proteomes" id="UP001164539">
    <property type="component" value="Chromosome 13"/>
</dbReference>
<dbReference type="EMBL" id="CM051406">
    <property type="protein sequence ID" value="KAJ4702692.1"/>
    <property type="molecule type" value="Genomic_DNA"/>
</dbReference>
<keyword evidence="2" id="KW-1185">Reference proteome</keyword>
<accession>A0ACC1WUR3</accession>
<comment type="caution">
    <text evidence="1">The sequence shown here is derived from an EMBL/GenBank/DDBJ whole genome shotgun (WGS) entry which is preliminary data.</text>
</comment>
<evidence type="ECO:0000313" key="1">
    <source>
        <dbReference type="EMBL" id="KAJ4702692.1"/>
    </source>
</evidence>